<dbReference type="EMBL" id="KB007917">
    <property type="protein sequence ID" value="ELR20430.1"/>
    <property type="molecule type" value="Genomic_DNA"/>
</dbReference>
<dbReference type="RefSeq" id="XP_004367455.1">
    <property type="nucleotide sequence ID" value="XM_004367398.1"/>
</dbReference>
<proteinExistence type="inferred from homology"/>
<dbReference type="InterPro" id="IPR027193">
    <property type="entry name" value="Noc4"/>
</dbReference>
<dbReference type="GeneID" id="14921286"/>
<feature type="compositionally biased region" description="Acidic residues" evidence="2">
    <location>
        <begin position="618"/>
        <end position="629"/>
    </location>
</feature>
<dbReference type="Pfam" id="PF03914">
    <property type="entry name" value="CBF"/>
    <property type="match status" value="1"/>
</dbReference>
<feature type="region of interest" description="Disordered" evidence="2">
    <location>
        <begin position="1"/>
        <end position="26"/>
    </location>
</feature>
<dbReference type="GO" id="GO:0042254">
    <property type="term" value="P:ribosome biogenesis"/>
    <property type="evidence" value="ECO:0007669"/>
    <property type="project" value="InterPro"/>
</dbReference>
<name>L8H5H8_ACACF</name>
<comment type="similarity">
    <text evidence="1">Belongs to the CBF/MAK21 family.</text>
</comment>
<accession>L8H5H8</accession>
<evidence type="ECO:0000313" key="4">
    <source>
        <dbReference type="EMBL" id="ELR20430.1"/>
    </source>
</evidence>
<keyword evidence="5" id="KW-1185">Reference proteome</keyword>
<evidence type="ECO:0000259" key="3">
    <source>
        <dbReference type="Pfam" id="PF03914"/>
    </source>
</evidence>
<feature type="region of interest" description="Disordered" evidence="2">
    <location>
        <begin position="548"/>
        <end position="650"/>
    </location>
</feature>
<dbReference type="STRING" id="1257118.L8H5H8"/>
<dbReference type="AlphaFoldDB" id="L8H5H8"/>
<evidence type="ECO:0000256" key="1">
    <source>
        <dbReference type="ARBA" id="ARBA00007797"/>
    </source>
</evidence>
<dbReference type="GO" id="GO:0032040">
    <property type="term" value="C:small-subunit processome"/>
    <property type="evidence" value="ECO:0007669"/>
    <property type="project" value="TreeGrafter"/>
</dbReference>
<dbReference type="OrthoDB" id="10263185at2759"/>
<reference evidence="4 5" key="1">
    <citation type="journal article" date="2013" name="Genome Biol.">
        <title>Genome of Acanthamoeba castellanii highlights extensive lateral gene transfer and early evolution of tyrosine kinase signaling.</title>
        <authorList>
            <person name="Clarke M."/>
            <person name="Lohan A.J."/>
            <person name="Liu B."/>
            <person name="Lagkouvardos I."/>
            <person name="Roy S."/>
            <person name="Zafar N."/>
            <person name="Bertelli C."/>
            <person name="Schilde C."/>
            <person name="Kianianmomeni A."/>
            <person name="Burglin T.R."/>
            <person name="Frech C."/>
            <person name="Turcotte B."/>
            <person name="Kopec K.O."/>
            <person name="Synnott J.M."/>
            <person name="Choo C."/>
            <person name="Paponov I."/>
            <person name="Finkler A."/>
            <person name="Soon Heng Tan C."/>
            <person name="Hutchins A.P."/>
            <person name="Weinmeier T."/>
            <person name="Rattei T."/>
            <person name="Chu J.S."/>
            <person name="Gimenez G."/>
            <person name="Irimia M."/>
            <person name="Rigden D.J."/>
            <person name="Fitzpatrick D.A."/>
            <person name="Lorenzo-Morales J."/>
            <person name="Bateman A."/>
            <person name="Chiu C.H."/>
            <person name="Tang P."/>
            <person name="Hegemann P."/>
            <person name="Fromm H."/>
            <person name="Raoult D."/>
            <person name="Greub G."/>
            <person name="Miranda-Saavedra D."/>
            <person name="Chen N."/>
            <person name="Nash P."/>
            <person name="Ginger M.L."/>
            <person name="Horn M."/>
            <person name="Schaap P."/>
            <person name="Caler L."/>
            <person name="Loftus B."/>
        </authorList>
    </citation>
    <scope>NUCLEOTIDE SEQUENCE [LARGE SCALE GENOMIC DNA]</scope>
    <source>
        <strain evidence="4 5">Neff</strain>
    </source>
</reference>
<feature type="compositionally biased region" description="Low complexity" evidence="2">
    <location>
        <begin position="550"/>
        <end position="562"/>
    </location>
</feature>
<dbReference type="VEuPathDB" id="AmoebaDB:ACA1_195020"/>
<feature type="region of interest" description="Disordered" evidence="2">
    <location>
        <begin position="264"/>
        <end position="290"/>
    </location>
</feature>
<evidence type="ECO:0000256" key="2">
    <source>
        <dbReference type="SAM" id="MobiDB-lite"/>
    </source>
</evidence>
<dbReference type="InterPro" id="IPR005612">
    <property type="entry name" value="CCAAT-binding_factor"/>
</dbReference>
<dbReference type="GO" id="GO:0030692">
    <property type="term" value="C:Noc4p-Nop14p complex"/>
    <property type="evidence" value="ECO:0007669"/>
    <property type="project" value="TreeGrafter"/>
</dbReference>
<organism evidence="4 5">
    <name type="scientific">Acanthamoeba castellanii (strain ATCC 30010 / Neff)</name>
    <dbReference type="NCBI Taxonomy" id="1257118"/>
    <lineage>
        <taxon>Eukaryota</taxon>
        <taxon>Amoebozoa</taxon>
        <taxon>Discosea</taxon>
        <taxon>Longamoebia</taxon>
        <taxon>Centramoebida</taxon>
        <taxon>Acanthamoebidae</taxon>
        <taxon>Acanthamoeba</taxon>
    </lineage>
</organism>
<dbReference type="PANTHER" id="PTHR12455">
    <property type="entry name" value="NUCLEOLAR COMPLEX PROTEIN 4"/>
    <property type="match status" value="1"/>
</dbReference>
<sequence length="768" mass="85662">MEGHAKKGTTQASPAKPAATGVKNDTAAVPDERAILAKVHKLEKSVTEKAQLDNIPELLRTCTDAASTATVTFNTVRVLQRVFMHLAAKEVLDLGASEDKKEANKQHPLKAAALGHYKAFVRTLIALLLHRHDQVKTLALKVLMEFLHKKTTAFNAANKENSFPLKHFAVVIERLVSESNGKETGLFSQFVGKYLSKYDDIRYYTLKSLRILCEQKKSAAEQSPTNDTVLAMYLLLQKVTMPESDQRITSFWIPVETKSLRALSAPAAKPKKKNKKSKVSATTPPHHNKWGRTIRQHLTLSCSQLNAYERMEQKKQKKRTQTKIASKKSDGSLAVKFAIGHKKIFEACWLAFLALPLTTPIYKDILRRMDTHILPYMVQPIRLIDFLKDSYDVGGVVSLLALHGLFTLITKHNLDYPDFYKKLYALFQPNIFHVKYRAKFFRLVNVFLKSSHLPAYLIAAFVKRMARMALHAPPSGALFVIAFVYNMLKRHPQIQIMLHHADDLTTGGSLLPVDTRKPTGVKKNEEAVLMLAPSAEAAAAPANDSVFMLDSNSSSNGAGADGNNKRKRGDEEEAVESAETKVEGNQTAVNGSAAPVEEQGKKKRRRRGRGGANKQNGEEEGMDGVEETDAQPPAEEEKNSGKKNVSTGPIEENEIELARYTHSGAQGSDPFSFEELDPQKCKALSSSLWELKTLQHHYVPQVSKLAKIFDEPPVKQAFDLEDFIELSYLSLFEAHVKRKTKSPTALAYQPQETLFSVSDSFQADWTFA</sequence>
<feature type="compositionally biased region" description="Basic residues" evidence="2">
    <location>
        <begin position="269"/>
        <end position="278"/>
    </location>
</feature>
<dbReference type="PANTHER" id="PTHR12455:SF0">
    <property type="entry name" value="NUCLEOLAR COMPLEX PROTEIN 4 HOMOLOG"/>
    <property type="match status" value="1"/>
</dbReference>
<protein>
    <submittedName>
        <fullName evidence="4">CBF/Mak21 family protein</fullName>
    </submittedName>
</protein>
<feature type="domain" description="CCAAT-binding factor" evidence="3">
    <location>
        <begin position="398"/>
        <end position="706"/>
    </location>
</feature>
<dbReference type="KEGG" id="acan:ACA1_195020"/>
<evidence type="ECO:0000313" key="5">
    <source>
        <dbReference type="Proteomes" id="UP000011083"/>
    </source>
</evidence>
<gene>
    <name evidence="4" type="ORF">ACA1_195020</name>
</gene>
<dbReference type="Proteomes" id="UP000011083">
    <property type="component" value="Unassembled WGS sequence"/>
</dbReference>